<protein>
    <submittedName>
        <fullName evidence="1">Uncharacterized protein</fullName>
    </submittedName>
</protein>
<gene>
    <name evidence="1" type="ORF">SDC9_168090</name>
</gene>
<proteinExistence type="predicted"/>
<reference evidence="1" key="1">
    <citation type="submission" date="2019-08" db="EMBL/GenBank/DDBJ databases">
        <authorList>
            <person name="Kucharzyk K."/>
            <person name="Murdoch R.W."/>
            <person name="Higgins S."/>
            <person name="Loffler F."/>
        </authorList>
    </citation>
    <scope>NUCLEOTIDE SEQUENCE</scope>
</reference>
<organism evidence="1">
    <name type="scientific">bioreactor metagenome</name>
    <dbReference type="NCBI Taxonomy" id="1076179"/>
    <lineage>
        <taxon>unclassified sequences</taxon>
        <taxon>metagenomes</taxon>
        <taxon>ecological metagenomes</taxon>
    </lineage>
</organism>
<name>A0A645G1L6_9ZZZZ</name>
<evidence type="ECO:0000313" key="1">
    <source>
        <dbReference type="EMBL" id="MPN20711.1"/>
    </source>
</evidence>
<dbReference type="EMBL" id="VSSQ01068539">
    <property type="protein sequence ID" value="MPN20711.1"/>
    <property type="molecule type" value="Genomic_DNA"/>
</dbReference>
<accession>A0A645G1L6</accession>
<dbReference type="AlphaFoldDB" id="A0A645G1L6"/>
<comment type="caution">
    <text evidence="1">The sequence shown here is derived from an EMBL/GenBank/DDBJ whole genome shotgun (WGS) entry which is preliminary data.</text>
</comment>
<sequence>MEKNKSWHYEIDFRCSFGLWPFKRTLEITPKGFYWCGELIPMKEITRIRWGVDLRRGGIFPKRVYIAAFGTSDKEYTIKTKQKDFYEHLTDKYWKAVGRRLFSEMMSGLAGGKKYPFGNILVEDEGITVNTKSAFSEGKQDFYPWSELQWGIVNGSLCFVKRDEPGKLLSGSSFLWVDNIHVLNVAMGLLQNSENRKKLSLLIA</sequence>